<organism evidence="1 2">
    <name type="scientific">Labilibaculum manganireducens</name>
    <dbReference type="NCBI Taxonomy" id="1940525"/>
    <lineage>
        <taxon>Bacteria</taxon>
        <taxon>Pseudomonadati</taxon>
        <taxon>Bacteroidota</taxon>
        <taxon>Bacteroidia</taxon>
        <taxon>Marinilabiliales</taxon>
        <taxon>Marinifilaceae</taxon>
        <taxon>Labilibaculum</taxon>
    </lineage>
</organism>
<sequence>MAATGIIDGGDIIVAVESAVPGTFTPIAHSTSCKITTSSSFRERRTKDTNGKEKAFDETETTISVEALTIYGSYSYFDLKEKQLSGAVLNVKYAPKTEDTGDRYEEGLFFIESLERSDNVAEDSKVSVTFTQKEKPEVKTVA</sequence>
<evidence type="ECO:0000313" key="2">
    <source>
        <dbReference type="Proteomes" id="UP000233618"/>
    </source>
</evidence>
<reference evidence="1 2" key="1">
    <citation type="journal article" date="2017" name="Front. Microbiol.">
        <title>Labilibaculum manganireducens gen. nov., sp. nov. and Labilibaculum filiforme sp. nov., Novel Bacteroidetes Isolated from Subsurface Sediments of the Baltic Sea.</title>
        <authorList>
            <person name="Vandieken V."/>
            <person name="Marshall I.P."/>
            <person name="Niemann H."/>
            <person name="Engelen B."/>
            <person name="Cypionka H."/>
        </authorList>
    </citation>
    <scope>NUCLEOTIDE SEQUENCE [LARGE SCALE GENOMIC DNA]</scope>
    <source>
        <strain evidence="1 2">59.10-2M</strain>
    </source>
</reference>
<dbReference type="Pfam" id="PF06199">
    <property type="entry name" value="Phage_tail_2"/>
    <property type="match status" value="1"/>
</dbReference>
<accession>A0A2N3IGF6</accession>
<protein>
    <recommendedName>
        <fullName evidence="3">Phage tail protein</fullName>
    </recommendedName>
</protein>
<name>A0A2N3IGF6_9BACT</name>
<evidence type="ECO:0000313" key="1">
    <source>
        <dbReference type="EMBL" id="PKQ69396.1"/>
    </source>
</evidence>
<keyword evidence="2" id="KW-1185">Reference proteome</keyword>
<evidence type="ECO:0008006" key="3">
    <source>
        <dbReference type="Google" id="ProtNLM"/>
    </source>
</evidence>
<comment type="caution">
    <text evidence="1">The sequence shown here is derived from an EMBL/GenBank/DDBJ whole genome shotgun (WGS) entry which is preliminary data.</text>
</comment>
<proteinExistence type="predicted"/>
<dbReference type="EMBL" id="MVDE01000001">
    <property type="protein sequence ID" value="PKQ69396.1"/>
    <property type="molecule type" value="Genomic_DNA"/>
</dbReference>
<dbReference type="RefSeq" id="WP_101307806.1">
    <property type="nucleotide sequence ID" value="NZ_MVDE01000001.1"/>
</dbReference>
<dbReference type="AlphaFoldDB" id="A0A2N3IGF6"/>
<dbReference type="InterPro" id="IPR011855">
    <property type="entry name" value="Phgtail_TP901_1"/>
</dbReference>
<gene>
    <name evidence="1" type="ORF">BZG01_00210</name>
</gene>
<dbReference type="Proteomes" id="UP000233618">
    <property type="component" value="Unassembled WGS sequence"/>
</dbReference>